<sequence>MNDIKQAKGRLALPFQHEPPGAEEVTVVGVAGKILPEASTNTNQPGDAYRRDDAAAEAVVTTATITTITTTTSHEKDDDADDADENPTQIDTVTLKCDLNDYLINLITVRCSLAQSKLETAEQAQATTTTDECPAPENGATTNPDRHANVGATIPTSLACSSLSSYIPFDELVRYTELEREWTRKARSLGLGAVRRLRLCGGGEDSINNGTSAWGTPPGPASNGALSAWGVLPNQSLPPPAWGNALIMATTTTMVMVTIPPETVVAHEEARRIQTLTKRTLNHSNPARRRLLHHRTLGIRPVRIIVE</sequence>
<feature type="region of interest" description="Disordered" evidence="1">
    <location>
        <begin position="123"/>
        <end position="148"/>
    </location>
</feature>
<organism evidence="2">
    <name type="scientific">Anopheles sinensis</name>
    <name type="common">Mosquito</name>
    <dbReference type="NCBI Taxonomy" id="74873"/>
    <lineage>
        <taxon>Eukaryota</taxon>
        <taxon>Metazoa</taxon>
        <taxon>Ecdysozoa</taxon>
        <taxon>Arthropoda</taxon>
        <taxon>Hexapoda</taxon>
        <taxon>Insecta</taxon>
        <taxon>Pterygota</taxon>
        <taxon>Neoptera</taxon>
        <taxon>Endopterygota</taxon>
        <taxon>Diptera</taxon>
        <taxon>Nematocera</taxon>
        <taxon>Culicoidea</taxon>
        <taxon>Culicidae</taxon>
        <taxon>Anophelinae</taxon>
        <taxon>Anopheles</taxon>
    </lineage>
</organism>
<dbReference type="AlphaFoldDB" id="A0A084WQD9"/>
<evidence type="ECO:0000256" key="1">
    <source>
        <dbReference type="SAM" id="MobiDB-lite"/>
    </source>
</evidence>
<name>A0A084WQD9_ANOSI</name>
<dbReference type="Proteomes" id="UP000030765">
    <property type="component" value="Unassembled WGS sequence"/>
</dbReference>
<dbReference type="OrthoDB" id="5919166at2759"/>
<evidence type="ECO:0000313" key="3">
    <source>
        <dbReference type="EnsemblMetazoa" id="ASIC020666-PA"/>
    </source>
</evidence>
<keyword evidence="4" id="KW-1185">Reference proteome</keyword>
<protein>
    <submittedName>
        <fullName evidence="2 3">Uncharacterized protein</fullName>
    </submittedName>
</protein>
<accession>A0A084WQD9</accession>
<dbReference type="STRING" id="74873.A0A084WQD9"/>
<gene>
    <name evidence="2" type="ORF">ZHAS_00020666</name>
</gene>
<evidence type="ECO:0000313" key="2">
    <source>
        <dbReference type="EMBL" id="KFB52433.1"/>
    </source>
</evidence>
<dbReference type="EnsemblMetazoa" id="ASIC020666-RA">
    <property type="protein sequence ID" value="ASIC020666-PA"/>
    <property type="gene ID" value="ASIC020666"/>
</dbReference>
<reference evidence="3" key="2">
    <citation type="submission" date="2020-05" db="UniProtKB">
        <authorList>
            <consortium name="EnsemblMetazoa"/>
        </authorList>
    </citation>
    <scope>IDENTIFICATION</scope>
</reference>
<dbReference type="VEuPathDB" id="VectorBase:ASIC020666"/>
<evidence type="ECO:0000313" key="4">
    <source>
        <dbReference type="Proteomes" id="UP000030765"/>
    </source>
</evidence>
<dbReference type="EMBL" id="KE525392">
    <property type="protein sequence ID" value="KFB52433.1"/>
    <property type="molecule type" value="Genomic_DNA"/>
</dbReference>
<reference evidence="2 4" key="1">
    <citation type="journal article" date="2014" name="BMC Genomics">
        <title>Genome sequence of Anopheles sinensis provides insight into genetics basis of mosquito competence for malaria parasites.</title>
        <authorList>
            <person name="Zhou D."/>
            <person name="Zhang D."/>
            <person name="Ding G."/>
            <person name="Shi L."/>
            <person name="Hou Q."/>
            <person name="Ye Y."/>
            <person name="Xu Y."/>
            <person name="Zhou H."/>
            <person name="Xiong C."/>
            <person name="Li S."/>
            <person name="Yu J."/>
            <person name="Hong S."/>
            <person name="Yu X."/>
            <person name="Zou P."/>
            <person name="Chen C."/>
            <person name="Chang X."/>
            <person name="Wang W."/>
            <person name="Lv Y."/>
            <person name="Sun Y."/>
            <person name="Ma L."/>
            <person name="Shen B."/>
            <person name="Zhu C."/>
        </authorList>
    </citation>
    <scope>NUCLEOTIDE SEQUENCE [LARGE SCALE GENOMIC DNA]</scope>
</reference>
<proteinExistence type="predicted"/>
<dbReference type="EMBL" id="ATLV01025536">
    <property type="status" value="NOT_ANNOTATED_CDS"/>
    <property type="molecule type" value="Genomic_DNA"/>
</dbReference>